<dbReference type="InterPro" id="IPR031033">
    <property type="entry name" value="Halocin_C8_dom"/>
</dbReference>
<evidence type="ECO:0000313" key="2">
    <source>
        <dbReference type="Proteomes" id="UP000509241"/>
    </source>
</evidence>
<proteinExistence type="predicted"/>
<dbReference type="EMBL" id="CP058601">
    <property type="protein sequence ID" value="QLG49859.1"/>
    <property type="molecule type" value="Genomic_DNA"/>
</dbReference>
<dbReference type="NCBIfam" id="TIGR04449">
    <property type="entry name" value="halocin_C8_dom"/>
    <property type="match status" value="1"/>
</dbReference>
<dbReference type="InterPro" id="IPR006311">
    <property type="entry name" value="TAT_signal"/>
</dbReference>
<gene>
    <name evidence="1" type="ORF">HYG82_13830</name>
</gene>
<keyword evidence="2" id="KW-1185">Reference proteome</keyword>
<evidence type="ECO:0008006" key="3">
    <source>
        <dbReference type="Google" id="ProtNLM"/>
    </source>
</evidence>
<name>A0A7D5KJY3_9EURY</name>
<dbReference type="KEGG" id="haly:HYG82_13830"/>
<dbReference type="GeneID" id="56034391"/>
<dbReference type="RefSeq" id="WP_179261808.1">
    <property type="nucleotide sequence ID" value="NZ_CP058601.1"/>
</dbReference>
<organism evidence="1 2">
    <name type="scientific">Natrinema halophilum</name>
    <dbReference type="NCBI Taxonomy" id="1699371"/>
    <lineage>
        <taxon>Archaea</taxon>
        <taxon>Methanobacteriati</taxon>
        <taxon>Methanobacteriota</taxon>
        <taxon>Stenosarchaea group</taxon>
        <taxon>Halobacteria</taxon>
        <taxon>Halobacteriales</taxon>
        <taxon>Natrialbaceae</taxon>
        <taxon>Natrinema</taxon>
    </lineage>
</organism>
<evidence type="ECO:0000313" key="1">
    <source>
        <dbReference type="EMBL" id="QLG49859.1"/>
    </source>
</evidence>
<dbReference type="AlphaFoldDB" id="A0A7D5KJY3"/>
<reference evidence="1 2" key="1">
    <citation type="submission" date="2020-07" db="EMBL/GenBank/DDBJ databases">
        <authorList>
            <person name="Cui H."/>
        </authorList>
    </citation>
    <scope>NUCLEOTIDE SEQUENCE [LARGE SCALE GENOMIC DNA]</scope>
    <source>
        <strain evidence="1 2">YPL8</strain>
    </source>
</reference>
<dbReference type="Proteomes" id="UP000509241">
    <property type="component" value="Chromosome"/>
</dbReference>
<dbReference type="PROSITE" id="PS51318">
    <property type="entry name" value="TAT"/>
    <property type="match status" value="1"/>
</dbReference>
<accession>A0A7D5KJY3</accession>
<sequence>MAEKNKNDGFSRRSVLRKTAASAATVTLASAANTASAEQGTPDFEVVNQTELSDDRVQTEFGHLLESSAVQNLDRAIQAESDVEVAGRFGIQFETDDPEINKTDPVILFGGYRPDQPGREAAGMLVSIVVDTTPDEETSTREPMMAFGRTIDSPNEKRVSVSSHSAGDFELKTITADEQGTASVVQREPVRNPVADGSSDADGGVTTQDWRDALGCGACTAIVGTLCDGATGSVSRYACLEACAPFLGSVWGYGACGGACFVIVDAINNYGCAVGAGTICAGIDVC</sequence>
<protein>
    <recommendedName>
        <fullName evidence="3">Halocin C8</fullName>
    </recommendedName>
</protein>